<reference evidence="1 2" key="1">
    <citation type="submission" date="2018-06" db="EMBL/GenBank/DDBJ databases">
        <authorList>
            <consortium name="Pathogen Informatics"/>
            <person name="Doyle S."/>
        </authorList>
    </citation>
    <scope>NUCLEOTIDE SEQUENCE [LARGE SCALE GENOMIC DNA]</scope>
    <source>
        <strain evidence="2">NCTC 10815</strain>
    </source>
</reference>
<sequence>MRYESLTAYLKTMDPEKIGKWTLGKEIDGARQLPYVIYEQQIHDFCHTFEPFMDHNYQETIARSPIELSLENLIEPNLFQTLTAEEVIGLLTYVIRSERFVEGSLEKFAKDGWLTASLKRLQAIDEKNQRR</sequence>
<name>A0A378MCC0_LISGR</name>
<organism evidence="1 2">
    <name type="scientific">Listeria grayi</name>
    <name type="common">Listeria murrayi</name>
    <dbReference type="NCBI Taxonomy" id="1641"/>
    <lineage>
        <taxon>Bacteria</taxon>
        <taxon>Bacillati</taxon>
        <taxon>Bacillota</taxon>
        <taxon>Bacilli</taxon>
        <taxon>Bacillales</taxon>
        <taxon>Listeriaceae</taxon>
        <taxon>Listeria</taxon>
    </lineage>
</organism>
<proteinExistence type="predicted"/>
<protein>
    <submittedName>
        <fullName evidence="1">Uncharacterized protein</fullName>
    </submittedName>
</protein>
<dbReference type="Proteomes" id="UP000254879">
    <property type="component" value="Unassembled WGS sequence"/>
</dbReference>
<evidence type="ECO:0000313" key="2">
    <source>
        <dbReference type="Proteomes" id="UP000254879"/>
    </source>
</evidence>
<dbReference type="InterPro" id="IPR045425">
    <property type="entry name" value="DUF6508"/>
</dbReference>
<dbReference type="AlphaFoldDB" id="A0A378MCC0"/>
<gene>
    <name evidence="1" type="ORF">NCTC10815_01329</name>
</gene>
<dbReference type="Pfam" id="PF20118">
    <property type="entry name" value="DUF6508"/>
    <property type="match status" value="1"/>
</dbReference>
<evidence type="ECO:0000313" key="1">
    <source>
        <dbReference type="EMBL" id="STY44019.1"/>
    </source>
</evidence>
<accession>A0A378MCC0</accession>
<dbReference type="RefSeq" id="WP_003754581.1">
    <property type="nucleotide sequence ID" value="NZ_CABKNG010000001.1"/>
</dbReference>
<dbReference type="EMBL" id="UGPG01000001">
    <property type="protein sequence ID" value="STY44019.1"/>
    <property type="molecule type" value="Genomic_DNA"/>
</dbReference>